<comment type="caution">
    <text evidence="2">The sequence shown here is derived from an EMBL/GenBank/DDBJ whole genome shotgun (WGS) entry which is preliminary data.</text>
</comment>
<dbReference type="Pfam" id="PF13847">
    <property type="entry name" value="Methyltransf_31"/>
    <property type="match status" value="1"/>
</dbReference>
<evidence type="ECO:0000259" key="1">
    <source>
        <dbReference type="Pfam" id="PF13847"/>
    </source>
</evidence>
<reference evidence="2 3" key="1">
    <citation type="submission" date="2019-08" db="EMBL/GenBank/DDBJ databases">
        <title>Isolation and enrichment of carboxydotrophic bacteria from anaerobic sludge for the production of bio-based chemicals from syngas.</title>
        <authorList>
            <person name="Antares A.L."/>
            <person name="Moreira J."/>
            <person name="Diender M."/>
            <person name="Parshina S.N."/>
            <person name="Stams A.J.M."/>
            <person name="Alves M."/>
            <person name="Alves J.I."/>
            <person name="Sousa D.Z."/>
        </authorList>
    </citation>
    <scope>NUCLEOTIDE SEQUENCE [LARGE SCALE GENOMIC DNA]</scope>
    <source>
        <strain evidence="2 3">JM</strain>
    </source>
</reference>
<dbReference type="InterPro" id="IPR025714">
    <property type="entry name" value="Methyltranfer_dom"/>
</dbReference>
<name>A0A5D0WJ53_9FIRM</name>
<sequence length="278" mass="32038">MIEFKQGEGYRMHLKTEYFEDLWLSDNQKKEPTAEFWDFRAEEYNLSSSTEDAQLNRKDKVQALIDKGIITSETTVLDIGCGPGQFAVELAKKVKKVVGLDFSENMVRFARENAAAAGLQNTEFINSDWDGFQCQESFDLVIASMSPAICKPDHLYKMIGSSRGFCYLSSFVERHSCLKETLYTLTDQHYIRQFNKLNYIFNILWTKGIFPELTYETGLHKRVFPLEKAKGIYSRELAVLDNPDQLARVHQYLEKVAENGVVTEALQQRKGELIWEIV</sequence>
<dbReference type="AlphaFoldDB" id="A0A5D0WJ53"/>
<feature type="domain" description="Methyltransferase" evidence="1">
    <location>
        <begin position="71"/>
        <end position="158"/>
    </location>
</feature>
<keyword evidence="2" id="KW-0489">Methyltransferase</keyword>
<evidence type="ECO:0000313" key="2">
    <source>
        <dbReference type="EMBL" id="TYC84014.1"/>
    </source>
</evidence>
<dbReference type="InterPro" id="IPR029063">
    <property type="entry name" value="SAM-dependent_MTases_sf"/>
</dbReference>
<dbReference type="GO" id="GO:0032259">
    <property type="term" value="P:methylation"/>
    <property type="evidence" value="ECO:0007669"/>
    <property type="project" value="UniProtKB-KW"/>
</dbReference>
<accession>A0A5D0WJ53</accession>
<dbReference type="EMBL" id="VSLA01000027">
    <property type="protein sequence ID" value="TYC84014.1"/>
    <property type="molecule type" value="Genomic_DNA"/>
</dbReference>
<dbReference type="Proteomes" id="UP000322619">
    <property type="component" value="Unassembled WGS sequence"/>
</dbReference>
<gene>
    <name evidence="2" type="ORF">FXB42_13610</name>
</gene>
<proteinExistence type="predicted"/>
<dbReference type="CDD" id="cd02440">
    <property type="entry name" value="AdoMet_MTases"/>
    <property type="match status" value="1"/>
</dbReference>
<dbReference type="GO" id="GO:0008168">
    <property type="term" value="F:methyltransferase activity"/>
    <property type="evidence" value="ECO:0007669"/>
    <property type="project" value="UniProtKB-KW"/>
</dbReference>
<evidence type="ECO:0000313" key="3">
    <source>
        <dbReference type="Proteomes" id="UP000322619"/>
    </source>
</evidence>
<organism evidence="2 3">
    <name type="scientific">Acetobacterium wieringae</name>
    <dbReference type="NCBI Taxonomy" id="52694"/>
    <lineage>
        <taxon>Bacteria</taxon>
        <taxon>Bacillati</taxon>
        <taxon>Bacillota</taxon>
        <taxon>Clostridia</taxon>
        <taxon>Eubacteriales</taxon>
        <taxon>Eubacteriaceae</taxon>
        <taxon>Acetobacterium</taxon>
    </lineage>
</organism>
<dbReference type="InterPro" id="IPR050723">
    <property type="entry name" value="CFA/CMAS"/>
</dbReference>
<dbReference type="Gene3D" id="3.40.50.150">
    <property type="entry name" value="Vaccinia Virus protein VP39"/>
    <property type="match status" value="1"/>
</dbReference>
<protein>
    <submittedName>
        <fullName evidence="2">Class I SAM-dependent methyltransferase</fullName>
    </submittedName>
</protein>
<dbReference type="SUPFAM" id="SSF53335">
    <property type="entry name" value="S-adenosyl-L-methionine-dependent methyltransferases"/>
    <property type="match status" value="1"/>
</dbReference>
<keyword evidence="2" id="KW-0808">Transferase</keyword>
<dbReference type="PANTHER" id="PTHR43667:SF2">
    <property type="entry name" value="FATTY ACID C-METHYL TRANSFERASE"/>
    <property type="match status" value="1"/>
</dbReference>
<dbReference type="PANTHER" id="PTHR43667">
    <property type="entry name" value="CYCLOPROPANE-FATTY-ACYL-PHOSPHOLIPID SYNTHASE"/>
    <property type="match status" value="1"/>
</dbReference>